<evidence type="ECO:0000313" key="2">
    <source>
        <dbReference type="EMBL" id="AFQ51539.1"/>
    </source>
</evidence>
<feature type="region of interest" description="Disordered" evidence="1">
    <location>
        <begin position="1"/>
        <end position="35"/>
    </location>
</feature>
<dbReference type="Proteomes" id="UP000032866">
    <property type="component" value="Chromosome 2"/>
</dbReference>
<sequence length="35" mass="3628">MQHVTGTTQARPTVRRRAPPAAALPPAACCAEARA</sequence>
<gene>
    <name evidence="2" type="ORF">GEM_5153</name>
</gene>
<protein>
    <submittedName>
        <fullName evidence="2">Uncharacterized protein</fullName>
    </submittedName>
</protein>
<feature type="compositionally biased region" description="Low complexity" evidence="1">
    <location>
        <begin position="19"/>
        <end position="35"/>
    </location>
</feature>
<proteinExistence type="predicted"/>
<evidence type="ECO:0000313" key="3">
    <source>
        <dbReference type="Proteomes" id="UP000032866"/>
    </source>
</evidence>
<evidence type="ECO:0000256" key="1">
    <source>
        <dbReference type="SAM" id="MobiDB-lite"/>
    </source>
</evidence>
<dbReference type="KEGG" id="bct:GEM_5153"/>
<dbReference type="EMBL" id="CP003775">
    <property type="protein sequence ID" value="AFQ51539.1"/>
    <property type="molecule type" value="Genomic_DNA"/>
</dbReference>
<name>A0A9W3K5N1_BURCE</name>
<accession>A0A9W3K5N1</accession>
<dbReference type="AlphaFoldDB" id="A0A9W3K5N1"/>
<reference evidence="2 3" key="1">
    <citation type="journal article" date="2012" name="J. Bacteriol.">
        <title>Complete Genome Sequence of Burkholderia sp. Strain GG4, a Betaproteobacterium That Reduces 3-Oxo-N-Acylhomoserine Lactones and Produces Different N-Acylhomoserine Lactones.</title>
        <authorList>
            <person name="Hong K.W."/>
            <person name="Koh C.L."/>
            <person name="Sam C.K."/>
            <person name="Yin W.F."/>
            <person name="Chan K.G."/>
        </authorList>
    </citation>
    <scope>NUCLEOTIDE SEQUENCE [LARGE SCALE GENOMIC DNA]</scope>
    <source>
        <strain evidence="2 3">GG4</strain>
    </source>
</reference>
<organism evidence="2 3">
    <name type="scientific">Burkholderia cepacia GG4</name>
    <dbReference type="NCBI Taxonomy" id="1009846"/>
    <lineage>
        <taxon>Bacteria</taxon>
        <taxon>Pseudomonadati</taxon>
        <taxon>Pseudomonadota</taxon>
        <taxon>Betaproteobacteria</taxon>
        <taxon>Burkholderiales</taxon>
        <taxon>Burkholderiaceae</taxon>
        <taxon>Burkholderia</taxon>
        <taxon>Burkholderia cepacia complex</taxon>
    </lineage>
</organism>